<evidence type="ECO:0000259" key="8">
    <source>
        <dbReference type="PROSITE" id="PS51713"/>
    </source>
</evidence>
<reference evidence="9" key="1">
    <citation type="submission" date="2020-10" db="EMBL/GenBank/DDBJ databases">
        <authorList>
            <person name="Gilroy R."/>
        </authorList>
    </citation>
    <scope>NUCLEOTIDE SEQUENCE</scope>
    <source>
        <strain evidence="9">CHK184-20233</strain>
    </source>
</reference>
<evidence type="ECO:0000256" key="7">
    <source>
        <dbReference type="PROSITE-ProRule" id="PRU01050"/>
    </source>
</evidence>
<keyword evidence="3 6" id="KW-0547">Nucleotide-binding</keyword>
<dbReference type="CDD" id="cd22534">
    <property type="entry name" value="KH-II_Era"/>
    <property type="match status" value="1"/>
</dbReference>
<feature type="region of interest" description="G2" evidence="7">
    <location>
        <begin position="36"/>
        <end position="40"/>
    </location>
</feature>
<evidence type="ECO:0000256" key="1">
    <source>
        <dbReference type="ARBA" id="ARBA00007921"/>
    </source>
</evidence>
<evidence type="ECO:0000313" key="9">
    <source>
        <dbReference type="EMBL" id="HIR59891.1"/>
    </source>
</evidence>
<dbReference type="SUPFAM" id="SSF54814">
    <property type="entry name" value="Prokaryotic type KH domain (KH-domain type II)"/>
    <property type="match status" value="1"/>
</dbReference>
<dbReference type="InterPro" id="IPR005662">
    <property type="entry name" value="GTPase_Era-like"/>
</dbReference>
<name>A0A9D1DVP6_9FIRM</name>
<dbReference type="Pfam" id="PF07650">
    <property type="entry name" value="KH_2"/>
    <property type="match status" value="1"/>
</dbReference>
<evidence type="ECO:0000256" key="3">
    <source>
        <dbReference type="ARBA" id="ARBA00022741"/>
    </source>
</evidence>
<feature type="domain" description="Era-type G" evidence="8">
    <location>
        <begin position="2"/>
        <end position="170"/>
    </location>
</feature>
<protein>
    <recommendedName>
        <fullName evidence="2 6">GTPase Era</fullName>
    </recommendedName>
</protein>
<evidence type="ECO:0000313" key="10">
    <source>
        <dbReference type="Proteomes" id="UP000824232"/>
    </source>
</evidence>
<evidence type="ECO:0000256" key="6">
    <source>
        <dbReference type="HAMAP-Rule" id="MF_00367"/>
    </source>
</evidence>
<evidence type="ECO:0000256" key="4">
    <source>
        <dbReference type="ARBA" id="ARBA00022884"/>
    </source>
</evidence>
<evidence type="ECO:0000256" key="5">
    <source>
        <dbReference type="ARBA" id="ARBA00023134"/>
    </source>
</evidence>
<feature type="binding site" evidence="6">
    <location>
        <begin position="10"/>
        <end position="17"/>
    </location>
    <ligand>
        <name>GTP</name>
        <dbReference type="ChEBI" id="CHEBI:37565"/>
    </ligand>
</feature>
<dbReference type="PANTHER" id="PTHR42698">
    <property type="entry name" value="GTPASE ERA"/>
    <property type="match status" value="1"/>
</dbReference>
<dbReference type="InterPro" id="IPR027417">
    <property type="entry name" value="P-loop_NTPase"/>
</dbReference>
<evidence type="ECO:0000256" key="2">
    <source>
        <dbReference type="ARBA" id="ARBA00020484"/>
    </source>
</evidence>
<comment type="function">
    <text evidence="6">An essential GTPase that binds both GDP and GTP, with rapid nucleotide exchange. Plays a role in 16S rRNA processing and 30S ribosomal subunit biogenesis and possibly also in cell cycle regulation and energy metabolism.</text>
</comment>
<feature type="binding site" evidence="6">
    <location>
        <begin position="57"/>
        <end position="61"/>
    </location>
    <ligand>
        <name>GTP</name>
        <dbReference type="ChEBI" id="CHEBI:37565"/>
    </ligand>
</feature>
<dbReference type="HAMAP" id="MF_00367">
    <property type="entry name" value="GTPase_Era"/>
    <property type="match status" value="1"/>
</dbReference>
<reference evidence="9" key="2">
    <citation type="journal article" date="2021" name="PeerJ">
        <title>Extensive microbial diversity within the chicken gut microbiome revealed by metagenomics and culture.</title>
        <authorList>
            <person name="Gilroy R."/>
            <person name="Ravi A."/>
            <person name="Getino M."/>
            <person name="Pursley I."/>
            <person name="Horton D.L."/>
            <person name="Alikhan N.F."/>
            <person name="Baker D."/>
            <person name="Gharbi K."/>
            <person name="Hall N."/>
            <person name="Watson M."/>
            <person name="Adriaenssens E.M."/>
            <person name="Foster-Nyarko E."/>
            <person name="Jarju S."/>
            <person name="Secka A."/>
            <person name="Antonio M."/>
            <person name="Oren A."/>
            <person name="Chaudhuri R.R."/>
            <person name="La Ragione R."/>
            <person name="Hildebrand F."/>
            <person name="Pallen M.J."/>
        </authorList>
    </citation>
    <scope>NUCLEOTIDE SEQUENCE</scope>
    <source>
        <strain evidence="9">CHK184-20233</strain>
    </source>
</reference>
<dbReference type="NCBIfam" id="NF000908">
    <property type="entry name" value="PRK00089.1"/>
    <property type="match status" value="1"/>
</dbReference>
<feature type="binding site" evidence="6">
    <location>
        <begin position="120"/>
        <end position="123"/>
    </location>
    <ligand>
        <name>GTP</name>
        <dbReference type="ChEBI" id="CHEBI:37565"/>
    </ligand>
</feature>
<feature type="region of interest" description="G1" evidence="7">
    <location>
        <begin position="10"/>
        <end position="17"/>
    </location>
</feature>
<dbReference type="InterPro" id="IPR030388">
    <property type="entry name" value="G_ERA_dom"/>
</dbReference>
<keyword evidence="6" id="KW-0472">Membrane</keyword>
<dbReference type="InterPro" id="IPR015946">
    <property type="entry name" value="KH_dom-like_a/b"/>
</dbReference>
<dbReference type="Gene3D" id="3.30.300.20">
    <property type="match status" value="1"/>
</dbReference>
<keyword evidence="4 6" id="KW-0694">RNA-binding</keyword>
<comment type="subcellular location">
    <subcellularLocation>
        <location evidence="6">Cytoplasm</location>
    </subcellularLocation>
    <subcellularLocation>
        <location evidence="6">Cell membrane</location>
        <topology evidence="6">Peripheral membrane protein</topology>
    </subcellularLocation>
</comment>
<keyword evidence="6" id="KW-0963">Cytoplasm</keyword>
<gene>
    <name evidence="6 9" type="primary">era</name>
    <name evidence="9" type="ORF">IAB38_07650</name>
</gene>
<sequence>MKCGVVSIMGRPNVGKSTLLNAILNMKLAITTDKAGTTRNIIEGIYQDDEAQIVFIDTPGIHKPMNKLGSVLNKKAYQNIDNADIILLLIDVNSGIGKGDKFVLNKIKENKDAKVFLILNKIDKVGSEKLLKVIDEAKSLYDFDEIIPISALKKKAIDDLIKTLKKYLPLDEAIFTNDELTNVSVKFIMGEFVREKIMMLTKQEIPHSVTCYVENFEEYDDLVHIQVLIVVDKESLKKIIIGKNGNMLKRIGILARNDMEEFLGKKVFLETHVKVIENWRDKEKYLIELGIDSKDE</sequence>
<keyword evidence="6" id="KW-1003">Cell membrane</keyword>
<dbReference type="AlphaFoldDB" id="A0A9D1DVP6"/>
<dbReference type="PROSITE" id="PS51713">
    <property type="entry name" value="G_ERA"/>
    <property type="match status" value="1"/>
</dbReference>
<comment type="similarity">
    <text evidence="1 6 7">Belongs to the TRAFAC class TrmE-Era-EngA-EngB-Septin-like GTPase superfamily. Era GTPase family.</text>
</comment>
<comment type="subunit">
    <text evidence="6">Monomer.</text>
</comment>
<dbReference type="InterPro" id="IPR004044">
    <property type="entry name" value="KH_dom_type_2"/>
</dbReference>
<dbReference type="NCBIfam" id="TIGR00231">
    <property type="entry name" value="small_GTP"/>
    <property type="match status" value="1"/>
</dbReference>
<dbReference type="NCBIfam" id="TIGR00436">
    <property type="entry name" value="era"/>
    <property type="match status" value="1"/>
</dbReference>
<dbReference type="InterPro" id="IPR005225">
    <property type="entry name" value="Small_GTP-bd"/>
</dbReference>
<accession>A0A9D1DVP6</accession>
<dbReference type="SUPFAM" id="SSF52540">
    <property type="entry name" value="P-loop containing nucleoside triphosphate hydrolases"/>
    <property type="match status" value="1"/>
</dbReference>
<feature type="region of interest" description="G4" evidence="7">
    <location>
        <begin position="120"/>
        <end position="123"/>
    </location>
</feature>
<keyword evidence="6" id="KW-0690">Ribosome biogenesis</keyword>
<dbReference type="GO" id="GO:0003924">
    <property type="term" value="F:GTPase activity"/>
    <property type="evidence" value="ECO:0007669"/>
    <property type="project" value="UniProtKB-UniRule"/>
</dbReference>
<dbReference type="GO" id="GO:0005886">
    <property type="term" value="C:plasma membrane"/>
    <property type="evidence" value="ECO:0007669"/>
    <property type="project" value="UniProtKB-SubCell"/>
</dbReference>
<dbReference type="InterPro" id="IPR009019">
    <property type="entry name" value="KH_sf_prok-type"/>
</dbReference>
<dbReference type="PANTHER" id="PTHR42698:SF1">
    <property type="entry name" value="GTPASE ERA, MITOCHONDRIAL"/>
    <property type="match status" value="1"/>
</dbReference>
<dbReference type="Pfam" id="PF01926">
    <property type="entry name" value="MMR_HSR1"/>
    <property type="match status" value="1"/>
</dbReference>
<keyword evidence="5 6" id="KW-0342">GTP-binding</keyword>
<dbReference type="GO" id="GO:0000028">
    <property type="term" value="P:ribosomal small subunit assembly"/>
    <property type="evidence" value="ECO:0007669"/>
    <property type="project" value="TreeGrafter"/>
</dbReference>
<dbReference type="GO" id="GO:0070181">
    <property type="term" value="F:small ribosomal subunit rRNA binding"/>
    <property type="evidence" value="ECO:0007669"/>
    <property type="project" value="UniProtKB-UniRule"/>
</dbReference>
<comment type="caution">
    <text evidence="9">The sequence shown here is derived from an EMBL/GenBank/DDBJ whole genome shotgun (WGS) entry which is preliminary data.</text>
</comment>
<dbReference type="CDD" id="cd04163">
    <property type="entry name" value="Era"/>
    <property type="match status" value="1"/>
</dbReference>
<feature type="region of interest" description="G5" evidence="7">
    <location>
        <begin position="149"/>
        <end position="151"/>
    </location>
</feature>
<dbReference type="GO" id="GO:0005525">
    <property type="term" value="F:GTP binding"/>
    <property type="evidence" value="ECO:0007669"/>
    <property type="project" value="UniProtKB-UniRule"/>
</dbReference>
<proteinExistence type="inferred from homology"/>
<keyword evidence="6" id="KW-0699">rRNA-binding</keyword>
<dbReference type="Proteomes" id="UP000824232">
    <property type="component" value="Unassembled WGS sequence"/>
</dbReference>
<dbReference type="GO" id="GO:0043024">
    <property type="term" value="F:ribosomal small subunit binding"/>
    <property type="evidence" value="ECO:0007669"/>
    <property type="project" value="TreeGrafter"/>
</dbReference>
<dbReference type="InterPro" id="IPR006073">
    <property type="entry name" value="GTP-bd"/>
</dbReference>
<dbReference type="PRINTS" id="PR00326">
    <property type="entry name" value="GTP1OBG"/>
</dbReference>
<dbReference type="Gene3D" id="3.40.50.300">
    <property type="entry name" value="P-loop containing nucleotide triphosphate hydrolases"/>
    <property type="match status" value="1"/>
</dbReference>
<feature type="region of interest" description="G3" evidence="7">
    <location>
        <begin position="57"/>
        <end position="60"/>
    </location>
</feature>
<dbReference type="EMBL" id="DVHC01000070">
    <property type="protein sequence ID" value="HIR59891.1"/>
    <property type="molecule type" value="Genomic_DNA"/>
</dbReference>
<dbReference type="GO" id="GO:0005829">
    <property type="term" value="C:cytosol"/>
    <property type="evidence" value="ECO:0007669"/>
    <property type="project" value="TreeGrafter"/>
</dbReference>
<organism evidence="9 10">
    <name type="scientific">Candidatus Onthousia excrementipullorum</name>
    <dbReference type="NCBI Taxonomy" id="2840884"/>
    <lineage>
        <taxon>Bacteria</taxon>
        <taxon>Bacillati</taxon>
        <taxon>Bacillota</taxon>
        <taxon>Bacilli</taxon>
        <taxon>Candidatus Onthousia</taxon>
    </lineage>
</organism>